<feature type="compositionally biased region" description="Low complexity" evidence="1">
    <location>
        <begin position="29"/>
        <end position="50"/>
    </location>
</feature>
<accession>F2EJS3</accession>
<evidence type="ECO:0000256" key="1">
    <source>
        <dbReference type="SAM" id="MobiDB-lite"/>
    </source>
</evidence>
<feature type="compositionally biased region" description="Low complexity" evidence="1">
    <location>
        <begin position="66"/>
        <end position="77"/>
    </location>
</feature>
<dbReference type="EMBL" id="AK376400">
    <property type="protein sequence ID" value="BAK07595.1"/>
    <property type="molecule type" value="mRNA"/>
</dbReference>
<sequence length="175" mass="19511">GKRWWATRWRTSSTWRSGGRSCRCACSRTSTAGTSSTCPSSGPRPTPTTRRSPRSDGGASNPHCRPSSSLGPWSSGSRTATTSGSFCRIKYHHFLLVMQSGPSSLNWALECLIYLLISVQRQLQQHHWGKYTKSCSSSKLWRACRNQSSEAWNGTLADPRCTSIQYDWRTAKTIC</sequence>
<protein>
    <submittedName>
        <fullName evidence="2">Predicted protein</fullName>
    </submittedName>
</protein>
<evidence type="ECO:0000313" key="2">
    <source>
        <dbReference type="EMBL" id="BAK07595.1"/>
    </source>
</evidence>
<dbReference type="AlphaFoldDB" id="F2EJS3"/>
<feature type="non-terminal residue" evidence="2">
    <location>
        <position position="1"/>
    </location>
</feature>
<proteinExistence type="evidence at transcript level"/>
<organism evidence="2">
    <name type="scientific">Hordeum vulgare subsp. vulgare</name>
    <name type="common">Domesticated barley</name>
    <dbReference type="NCBI Taxonomy" id="112509"/>
    <lineage>
        <taxon>Eukaryota</taxon>
        <taxon>Viridiplantae</taxon>
        <taxon>Streptophyta</taxon>
        <taxon>Embryophyta</taxon>
        <taxon>Tracheophyta</taxon>
        <taxon>Spermatophyta</taxon>
        <taxon>Magnoliopsida</taxon>
        <taxon>Liliopsida</taxon>
        <taxon>Poales</taxon>
        <taxon>Poaceae</taxon>
        <taxon>BOP clade</taxon>
        <taxon>Pooideae</taxon>
        <taxon>Triticodae</taxon>
        <taxon>Triticeae</taxon>
        <taxon>Hordeinae</taxon>
        <taxon>Hordeum</taxon>
    </lineage>
</organism>
<reference evidence="2" key="1">
    <citation type="journal article" date="2011" name="Plant Physiol.">
        <title>Comprehensive sequence analysis of 24,783 barley full-length cDNAs derived from 12 clone libraries.</title>
        <authorList>
            <person name="Matsumoto T."/>
            <person name="Tanaka T."/>
            <person name="Sakai H."/>
            <person name="Amano N."/>
            <person name="Kanamori H."/>
            <person name="Kurita K."/>
            <person name="Kikuta A."/>
            <person name="Kamiya K."/>
            <person name="Yamamoto M."/>
            <person name="Ikawa H."/>
            <person name="Fujii N."/>
            <person name="Hori K."/>
            <person name="Itoh T."/>
            <person name="Sato K."/>
        </authorList>
    </citation>
    <scope>NUCLEOTIDE SEQUENCE</scope>
    <source>
        <tissue evidence="2">Seed</tissue>
    </source>
</reference>
<name>F2EJS3_HORVV</name>
<feature type="region of interest" description="Disordered" evidence="1">
    <location>
        <begin position="25"/>
        <end position="77"/>
    </location>
</feature>